<reference evidence="2 3" key="1">
    <citation type="submission" date="2011-08" db="EMBL/GenBank/DDBJ databases">
        <title>The Genome Sequence of Clostridium hathewayi WAL-18680.</title>
        <authorList>
            <consortium name="The Broad Institute Genome Sequencing Platform"/>
            <person name="Earl A."/>
            <person name="Ward D."/>
            <person name="Feldgarden M."/>
            <person name="Gevers D."/>
            <person name="Finegold S.M."/>
            <person name="Summanen P.H."/>
            <person name="Molitoris D.R."/>
            <person name="Song M."/>
            <person name="Daigneault M."/>
            <person name="Allen-Vercoe E."/>
            <person name="Young S.K."/>
            <person name="Zeng Q."/>
            <person name="Gargeya S."/>
            <person name="Fitzgerald M."/>
            <person name="Haas B."/>
            <person name="Abouelleil A."/>
            <person name="Alvarado L."/>
            <person name="Arachchi H.M."/>
            <person name="Berlin A."/>
            <person name="Brown A."/>
            <person name="Chapman S.B."/>
            <person name="Chen Z."/>
            <person name="Dunbar C."/>
            <person name="Freedman E."/>
            <person name="Gearin G."/>
            <person name="Gellesch M."/>
            <person name="Goldberg J."/>
            <person name="Griggs A."/>
            <person name="Gujja S."/>
            <person name="Heiman D."/>
            <person name="Howarth C."/>
            <person name="Larson L."/>
            <person name="Lui A."/>
            <person name="MacDonald P.J.P."/>
            <person name="Montmayeur A."/>
            <person name="Murphy C."/>
            <person name="Neiman D."/>
            <person name="Pearson M."/>
            <person name="Priest M."/>
            <person name="Roberts A."/>
            <person name="Saif S."/>
            <person name="Shea T."/>
            <person name="Shenoy N."/>
            <person name="Sisk P."/>
            <person name="Stolte C."/>
            <person name="Sykes S."/>
            <person name="Wortman J."/>
            <person name="Nusbaum C."/>
            <person name="Birren B."/>
        </authorList>
    </citation>
    <scope>NUCLEOTIDE SEQUENCE [LARGE SCALE GENOMIC DNA]</scope>
    <source>
        <strain evidence="2 3">WAL-18680</strain>
    </source>
</reference>
<dbReference type="OrthoDB" id="9802385at2"/>
<dbReference type="PATRIC" id="fig|742737.3.peg.437"/>
<sequence>MIEEAVAFARRAHAGAVRKGTNIPYITHPMETAVIISLMTEDEDLVVAALLHDVIEDTDVTPEELEERFGRRVTELVLEETEDKSGSWFERKSATVEHLKHATLENKMLTLADKLSNLRSTARDYMMVGEDIWQRFNEKDKSKHKWYYGSIMRELEELLEYPAYQEYVLLFHKVFGT</sequence>
<dbReference type="PANTHER" id="PTHR46246:SF1">
    <property type="entry name" value="GUANOSINE-3',5'-BIS(DIPHOSPHATE) 3'-PYROPHOSPHOHYDROLASE MESH1"/>
    <property type="match status" value="1"/>
</dbReference>
<name>G5IA96_9FIRM</name>
<proteinExistence type="predicted"/>
<evidence type="ECO:0000259" key="1">
    <source>
        <dbReference type="PROSITE" id="PS51831"/>
    </source>
</evidence>
<dbReference type="InterPro" id="IPR003607">
    <property type="entry name" value="HD/PDEase_dom"/>
</dbReference>
<dbReference type="Gene3D" id="1.10.3210.10">
    <property type="entry name" value="Hypothetical protein af1432"/>
    <property type="match status" value="1"/>
</dbReference>
<dbReference type="HOGENOM" id="CLU_084517_2_0_9"/>
<evidence type="ECO:0000313" key="3">
    <source>
        <dbReference type="Proteomes" id="UP000005384"/>
    </source>
</evidence>
<keyword evidence="3" id="KW-1185">Reference proteome</keyword>
<organism evidence="2 3">
    <name type="scientific">Hungatella hathewayi WAL-18680</name>
    <dbReference type="NCBI Taxonomy" id="742737"/>
    <lineage>
        <taxon>Bacteria</taxon>
        <taxon>Bacillati</taxon>
        <taxon>Bacillota</taxon>
        <taxon>Clostridia</taxon>
        <taxon>Lachnospirales</taxon>
        <taxon>Lachnospiraceae</taxon>
        <taxon>Hungatella</taxon>
    </lineage>
</organism>
<dbReference type="AlphaFoldDB" id="G5IA96"/>
<dbReference type="Proteomes" id="UP000005384">
    <property type="component" value="Unassembled WGS sequence"/>
</dbReference>
<evidence type="ECO:0000313" key="2">
    <source>
        <dbReference type="EMBL" id="EHI61985.1"/>
    </source>
</evidence>
<dbReference type="PANTHER" id="PTHR46246">
    <property type="entry name" value="GUANOSINE-3',5'-BIS(DIPHOSPHATE) 3'-PYROPHOSPHOHYDROLASE MESH1"/>
    <property type="match status" value="1"/>
</dbReference>
<dbReference type="GO" id="GO:0008893">
    <property type="term" value="F:guanosine-3',5'-bis(diphosphate) 3'-diphosphatase activity"/>
    <property type="evidence" value="ECO:0007669"/>
    <property type="project" value="TreeGrafter"/>
</dbReference>
<accession>G5IA96</accession>
<dbReference type="CDD" id="cd00077">
    <property type="entry name" value="HDc"/>
    <property type="match status" value="1"/>
</dbReference>
<dbReference type="Pfam" id="PF13328">
    <property type="entry name" value="HD_4"/>
    <property type="match status" value="1"/>
</dbReference>
<dbReference type="InterPro" id="IPR052194">
    <property type="entry name" value="MESH1"/>
</dbReference>
<dbReference type="SMART" id="SM00471">
    <property type="entry name" value="HDc"/>
    <property type="match status" value="1"/>
</dbReference>
<dbReference type="PROSITE" id="PS51831">
    <property type="entry name" value="HD"/>
    <property type="match status" value="1"/>
</dbReference>
<protein>
    <recommendedName>
        <fullName evidence="1">HD domain-containing protein</fullName>
    </recommendedName>
</protein>
<feature type="domain" description="HD" evidence="1">
    <location>
        <begin position="25"/>
        <end position="118"/>
    </location>
</feature>
<dbReference type="EMBL" id="ADLN01000001">
    <property type="protein sequence ID" value="EHI61985.1"/>
    <property type="molecule type" value="Genomic_DNA"/>
</dbReference>
<comment type="caution">
    <text evidence="2">The sequence shown here is derived from an EMBL/GenBank/DDBJ whole genome shotgun (WGS) entry which is preliminary data.</text>
</comment>
<dbReference type="SUPFAM" id="SSF109604">
    <property type="entry name" value="HD-domain/PDEase-like"/>
    <property type="match status" value="1"/>
</dbReference>
<dbReference type="RefSeq" id="WP_006778418.1">
    <property type="nucleotide sequence ID" value="NZ_CP040506.1"/>
</dbReference>
<gene>
    <name evidence="2" type="ORF">HMPREF9473_00436</name>
</gene>
<dbReference type="InterPro" id="IPR006674">
    <property type="entry name" value="HD_domain"/>
</dbReference>